<keyword evidence="1" id="KW-1133">Transmembrane helix</keyword>
<proteinExistence type="predicted"/>
<gene>
    <name evidence="2" type="ordered locus">RPE_4798</name>
</gene>
<dbReference type="EMBL" id="CP000463">
    <property type="protein sequence ID" value="ABJ08717.1"/>
    <property type="molecule type" value="Genomic_DNA"/>
</dbReference>
<evidence type="ECO:0000313" key="2">
    <source>
        <dbReference type="EMBL" id="ABJ08717.1"/>
    </source>
</evidence>
<organism evidence="2">
    <name type="scientific">Rhodopseudomonas palustris (strain BisA53)</name>
    <dbReference type="NCBI Taxonomy" id="316055"/>
    <lineage>
        <taxon>Bacteria</taxon>
        <taxon>Pseudomonadati</taxon>
        <taxon>Pseudomonadota</taxon>
        <taxon>Alphaproteobacteria</taxon>
        <taxon>Hyphomicrobiales</taxon>
        <taxon>Nitrobacteraceae</taxon>
        <taxon>Rhodopseudomonas</taxon>
    </lineage>
</organism>
<sequence length="95" mass="10744">MLRLVEHDPEKWIPVFGKDHAQSKSSSRMTFRRNVILLERSAYFAGIGSMVFYAGAGGRAGLLSLGIGACRLRRDFMGARYCRMSGVRTFDREPR</sequence>
<feature type="transmembrane region" description="Helical" evidence="1">
    <location>
        <begin position="42"/>
        <end position="70"/>
    </location>
</feature>
<name>Q07H67_RHOP5</name>
<keyword evidence="1" id="KW-0472">Membrane</keyword>
<dbReference type="KEGG" id="rpe:RPE_4798"/>
<reference evidence="2" key="1">
    <citation type="submission" date="2006-09" db="EMBL/GenBank/DDBJ databases">
        <title>Complete sequence of Rhodopseudomonas palustris BisA53.</title>
        <authorList>
            <consortium name="US DOE Joint Genome Institute"/>
            <person name="Copeland A."/>
            <person name="Lucas S."/>
            <person name="Lapidus A."/>
            <person name="Barry K."/>
            <person name="Detter J.C."/>
            <person name="Glavina del Rio T."/>
            <person name="Hammon N."/>
            <person name="Israni S."/>
            <person name="Dalin E."/>
            <person name="Tice H."/>
            <person name="Pitluck S."/>
            <person name="Chain P."/>
            <person name="Malfatti S."/>
            <person name="Shin M."/>
            <person name="Vergez L."/>
            <person name="Schmutz J."/>
            <person name="Larimer F."/>
            <person name="Land M."/>
            <person name="Hauser L."/>
            <person name="Pelletier D.A."/>
            <person name="Kyrpides N."/>
            <person name="Kim E."/>
            <person name="Harwood C.S."/>
            <person name="Oda Y."/>
            <person name="Richardson P."/>
        </authorList>
    </citation>
    <scope>NUCLEOTIDE SEQUENCE [LARGE SCALE GENOMIC DNA]</scope>
    <source>
        <strain evidence="2">BisA53</strain>
    </source>
</reference>
<accession>Q07H67</accession>
<protein>
    <submittedName>
        <fullName evidence="2">Uncharacterized protein</fullName>
    </submittedName>
</protein>
<dbReference type="HOGENOM" id="CLU_2370930_0_0_5"/>
<dbReference type="AlphaFoldDB" id="Q07H67"/>
<keyword evidence="1" id="KW-0812">Transmembrane</keyword>
<evidence type="ECO:0000256" key="1">
    <source>
        <dbReference type="SAM" id="Phobius"/>
    </source>
</evidence>